<dbReference type="Proteomes" id="UP000242687">
    <property type="component" value="Unassembled WGS sequence"/>
</dbReference>
<evidence type="ECO:0000256" key="1">
    <source>
        <dbReference type="ARBA" id="ARBA00023015"/>
    </source>
</evidence>
<evidence type="ECO:0000259" key="4">
    <source>
        <dbReference type="PROSITE" id="PS01124"/>
    </source>
</evidence>
<dbReference type="PROSITE" id="PS01124">
    <property type="entry name" value="HTH_ARAC_FAMILY_2"/>
    <property type="match status" value="1"/>
</dbReference>
<dbReference type="Pfam" id="PF12833">
    <property type="entry name" value="HTH_18"/>
    <property type="match status" value="1"/>
</dbReference>
<gene>
    <name evidence="5" type="ORF">CLV57_1224</name>
</gene>
<comment type="caution">
    <text evidence="5">The sequence shown here is derived from an EMBL/GenBank/DDBJ whole genome shotgun (WGS) entry which is preliminary data.</text>
</comment>
<keyword evidence="1" id="KW-0805">Transcription regulation</keyword>
<evidence type="ECO:0000313" key="5">
    <source>
        <dbReference type="EMBL" id="PJJ84214.1"/>
    </source>
</evidence>
<sequence>MYAVDTEVVIPKYPLAANEATGNTMLSVNTANCSVNYNRADFLVPHRKDYYFLVFVKQGSSRHWIDMKPYTIKPDTLYFSTPQQINLKEEPKPFTGLSIAFTEEFLAMHENDMVRNLPIILNPHNGHQLDLNAGDLVFVEDILNKIYYEYHTKQNWQQSMLMGFMQILLIYLSRLYTAQFNNAAQGNERILLQKYLQKIESSFTQLHDVVSYADMLNISAGHLSEVVKQQSGEPAIVHIHKRLVLEAKRLLFHTDQSIKEIAFMLGFEDASYFNRFFKRLVNDTPVAYRTRIREMYH</sequence>
<keyword evidence="6" id="KW-1185">Reference proteome</keyword>
<evidence type="ECO:0000256" key="3">
    <source>
        <dbReference type="ARBA" id="ARBA00023163"/>
    </source>
</evidence>
<dbReference type="OrthoDB" id="2585681at2"/>
<accession>A0A2H9VTS8</accession>
<reference evidence="5 6" key="1">
    <citation type="submission" date="2017-11" db="EMBL/GenBank/DDBJ databases">
        <title>Genomic Encyclopedia of Archaeal and Bacterial Type Strains, Phase II (KMG-II): From Individual Species to Whole Genera.</title>
        <authorList>
            <person name="Goeker M."/>
        </authorList>
    </citation>
    <scope>NUCLEOTIDE SEQUENCE [LARGE SCALE GENOMIC DNA]</scope>
    <source>
        <strain evidence="5 6">DSM 28175</strain>
    </source>
</reference>
<dbReference type="AlphaFoldDB" id="A0A2H9VTS8"/>
<keyword evidence="2 5" id="KW-0238">DNA-binding</keyword>
<keyword evidence="3" id="KW-0804">Transcription</keyword>
<dbReference type="Gene3D" id="1.10.10.60">
    <property type="entry name" value="Homeodomain-like"/>
    <property type="match status" value="1"/>
</dbReference>
<dbReference type="EMBL" id="PGFJ01000001">
    <property type="protein sequence ID" value="PJJ84214.1"/>
    <property type="molecule type" value="Genomic_DNA"/>
</dbReference>
<feature type="domain" description="HTH araC/xylS-type" evidence="4">
    <location>
        <begin position="193"/>
        <end position="291"/>
    </location>
</feature>
<evidence type="ECO:0000313" key="6">
    <source>
        <dbReference type="Proteomes" id="UP000242687"/>
    </source>
</evidence>
<dbReference type="SUPFAM" id="SSF46689">
    <property type="entry name" value="Homeodomain-like"/>
    <property type="match status" value="1"/>
</dbReference>
<dbReference type="InterPro" id="IPR037923">
    <property type="entry name" value="HTH-like"/>
</dbReference>
<dbReference type="GO" id="GO:0003700">
    <property type="term" value="F:DNA-binding transcription factor activity"/>
    <property type="evidence" value="ECO:0007669"/>
    <property type="project" value="InterPro"/>
</dbReference>
<proteinExistence type="predicted"/>
<dbReference type="PRINTS" id="PR00032">
    <property type="entry name" value="HTHARAC"/>
</dbReference>
<dbReference type="SMART" id="SM00342">
    <property type="entry name" value="HTH_ARAC"/>
    <property type="match status" value="1"/>
</dbReference>
<organism evidence="5 6">
    <name type="scientific">Mucilaginibacter auburnensis</name>
    <dbReference type="NCBI Taxonomy" id="1457233"/>
    <lineage>
        <taxon>Bacteria</taxon>
        <taxon>Pseudomonadati</taxon>
        <taxon>Bacteroidota</taxon>
        <taxon>Sphingobacteriia</taxon>
        <taxon>Sphingobacteriales</taxon>
        <taxon>Sphingobacteriaceae</taxon>
        <taxon>Mucilaginibacter</taxon>
    </lineage>
</organism>
<dbReference type="PANTHER" id="PTHR43280:SF32">
    <property type="entry name" value="TRANSCRIPTIONAL REGULATORY PROTEIN"/>
    <property type="match status" value="1"/>
</dbReference>
<dbReference type="InterPro" id="IPR018060">
    <property type="entry name" value="HTH_AraC"/>
</dbReference>
<dbReference type="InterPro" id="IPR020449">
    <property type="entry name" value="Tscrpt_reg_AraC-type_HTH"/>
</dbReference>
<name>A0A2H9VTS8_9SPHI</name>
<dbReference type="PANTHER" id="PTHR43280">
    <property type="entry name" value="ARAC-FAMILY TRANSCRIPTIONAL REGULATOR"/>
    <property type="match status" value="1"/>
</dbReference>
<dbReference type="GO" id="GO:0043565">
    <property type="term" value="F:sequence-specific DNA binding"/>
    <property type="evidence" value="ECO:0007669"/>
    <property type="project" value="InterPro"/>
</dbReference>
<evidence type="ECO:0000256" key="2">
    <source>
        <dbReference type="ARBA" id="ARBA00023125"/>
    </source>
</evidence>
<dbReference type="RefSeq" id="WP_100340416.1">
    <property type="nucleotide sequence ID" value="NZ_PGFJ01000001.1"/>
</dbReference>
<protein>
    <submittedName>
        <fullName evidence="5">AraC-like DNA-binding protein</fullName>
    </submittedName>
</protein>
<dbReference type="InterPro" id="IPR009057">
    <property type="entry name" value="Homeodomain-like_sf"/>
</dbReference>
<dbReference type="SUPFAM" id="SSF51215">
    <property type="entry name" value="Regulatory protein AraC"/>
    <property type="match status" value="1"/>
</dbReference>